<evidence type="ECO:0000256" key="4">
    <source>
        <dbReference type="ARBA" id="ARBA00023002"/>
    </source>
</evidence>
<keyword evidence="3" id="KW-0274">FAD</keyword>
<dbReference type="PANTHER" id="PTHR13789:SF314">
    <property type="entry name" value="FAD-BINDING DOMAIN-CONTAINING PROTEIN"/>
    <property type="match status" value="1"/>
</dbReference>
<keyword evidence="5" id="KW-0503">Monooxygenase</keyword>
<dbReference type="Proteomes" id="UP000799537">
    <property type="component" value="Unassembled WGS sequence"/>
</dbReference>
<evidence type="ECO:0000256" key="5">
    <source>
        <dbReference type="ARBA" id="ARBA00023033"/>
    </source>
</evidence>
<dbReference type="AlphaFoldDB" id="A0A6A6C0W8"/>
<keyword evidence="2" id="KW-0285">Flavoprotein</keyword>
<accession>A0A6A6C0W8</accession>
<reference evidence="8" key="1">
    <citation type="journal article" date="2020" name="Stud. Mycol.">
        <title>101 Dothideomycetes genomes: a test case for predicting lifestyles and emergence of pathogens.</title>
        <authorList>
            <person name="Haridas S."/>
            <person name="Albert R."/>
            <person name="Binder M."/>
            <person name="Bloem J."/>
            <person name="Labutti K."/>
            <person name="Salamov A."/>
            <person name="Andreopoulos B."/>
            <person name="Baker S."/>
            <person name="Barry K."/>
            <person name="Bills G."/>
            <person name="Bluhm B."/>
            <person name="Cannon C."/>
            <person name="Castanera R."/>
            <person name="Culley D."/>
            <person name="Daum C."/>
            <person name="Ezra D."/>
            <person name="Gonzalez J."/>
            <person name="Henrissat B."/>
            <person name="Kuo A."/>
            <person name="Liang C."/>
            <person name="Lipzen A."/>
            <person name="Lutzoni F."/>
            <person name="Magnuson J."/>
            <person name="Mondo S."/>
            <person name="Nolan M."/>
            <person name="Ohm R."/>
            <person name="Pangilinan J."/>
            <person name="Park H.-J."/>
            <person name="Ramirez L."/>
            <person name="Alfaro M."/>
            <person name="Sun H."/>
            <person name="Tritt A."/>
            <person name="Yoshinaga Y."/>
            <person name="Zwiers L.-H."/>
            <person name="Turgeon B."/>
            <person name="Goodwin S."/>
            <person name="Spatafora J."/>
            <person name="Crous P."/>
            <person name="Grigoriev I."/>
        </authorList>
    </citation>
    <scope>NUCLEOTIDE SEQUENCE</scope>
    <source>
        <strain evidence="8">ATCC 36951</strain>
    </source>
</reference>
<evidence type="ECO:0000256" key="1">
    <source>
        <dbReference type="ARBA" id="ARBA00007992"/>
    </source>
</evidence>
<dbReference type="SUPFAM" id="SSF54373">
    <property type="entry name" value="FAD-linked reductases, C-terminal domain"/>
    <property type="match status" value="1"/>
</dbReference>
<sequence length="420" mass="46691">MASSTQFQIIIVGGGIAGLSAAIALRAPGRQITILEQSRLHSEIGATISLQPNASKILRDSWKLGKDEQKIARGMVDRGFRVYNPEAELVNHIPLLEKQEYGADRIMYHRQDLHESLKQAATSTRRHGPPAVIRTSCRVTKCDCEAGVVTLASGEKLKGDLLVGADGIHSTIRQFVLDQQIVPRPTGLSAYRLMVPSEILEEQAPDFCKNISPREPFTSMIMAHSCRLIMGPAREGDIYSMVGLVPDEKMNEDPDSKQSWVSRGHLHKMLETYHEFPEWIKIVFKLAPEIGLWQLRDTDPLETWTKGKVIVIGDAAHAMLPTQGQGASQTVEDAEALGAFFEDIADVPDADQIASILGQIFRCRFERASLIQKYSRDVAKPATEKGSNEVKMRTDEFMDYNCLYCGAKEWQKGQIMQASA</sequence>
<keyword evidence="9" id="KW-1185">Reference proteome</keyword>
<dbReference type="PRINTS" id="PR00420">
    <property type="entry name" value="RNGMNOXGNASE"/>
</dbReference>
<dbReference type="OrthoDB" id="9993796at2759"/>
<dbReference type="SUPFAM" id="SSF51905">
    <property type="entry name" value="FAD/NAD(P)-binding domain"/>
    <property type="match status" value="1"/>
</dbReference>
<feature type="transmembrane region" description="Helical" evidence="6">
    <location>
        <begin position="6"/>
        <end position="25"/>
    </location>
</feature>
<keyword evidence="6" id="KW-0472">Membrane</keyword>
<dbReference type="Gene3D" id="3.50.50.60">
    <property type="entry name" value="FAD/NAD(P)-binding domain"/>
    <property type="match status" value="1"/>
</dbReference>
<evidence type="ECO:0000313" key="8">
    <source>
        <dbReference type="EMBL" id="KAF2159462.1"/>
    </source>
</evidence>
<dbReference type="InterPro" id="IPR036188">
    <property type="entry name" value="FAD/NAD-bd_sf"/>
</dbReference>
<comment type="similarity">
    <text evidence="1">Belongs to the paxM FAD-dependent monooxygenase family.</text>
</comment>
<dbReference type="Pfam" id="PF01494">
    <property type="entry name" value="FAD_binding_3"/>
    <property type="match status" value="1"/>
</dbReference>
<evidence type="ECO:0000256" key="2">
    <source>
        <dbReference type="ARBA" id="ARBA00022630"/>
    </source>
</evidence>
<evidence type="ECO:0000259" key="7">
    <source>
        <dbReference type="Pfam" id="PF01494"/>
    </source>
</evidence>
<dbReference type="EMBL" id="ML993637">
    <property type="protein sequence ID" value="KAF2159462.1"/>
    <property type="molecule type" value="Genomic_DNA"/>
</dbReference>
<feature type="domain" description="FAD-binding" evidence="7">
    <location>
        <begin position="8"/>
        <end position="338"/>
    </location>
</feature>
<evidence type="ECO:0000256" key="6">
    <source>
        <dbReference type="SAM" id="Phobius"/>
    </source>
</evidence>
<dbReference type="InterPro" id="IPR050493">
    <property type="entry name" value="FAD-dep_Monooxygenase_BioMet"/>
</dbReference>
<dbReference type="GeneID" id="54567854"/>
<dbReference type="InterPro" id="IPR002938">
    <property type="entry name" value="FAD-bd"/>
</dbReference>
<keyword evidence="6" id="KW-0812">Transmembrane</keyword>
<keyword evidence="6" id="KW-1133">Transmembrane helix</keyword>
<evidence type="ECO:0000256" key="3">
    <source>
        <dbReference type="ARBA" id="ARBA00022827"/>
    </source>
</evidence>
<name>A0A6A6C0W8_ZASCE</name>
<proteinExistence type="inferred from homology"/>
<gene>
    <name evidence="8" type="ORF">M409DRAFT_60808</name>
</gene>
<dbReference type="PANTHER" id="PTHR13789">
    <property type="entry name" value="MONOOXYGENASE"/>
    <property type="match status" value="1"/>
</dbReference>
<dbReference type="GO" id="GO:0071949">
    <property type="term" value="F:FAD binding"/>
    <property type="evidence" value="ECO:0007669"/>
    <property type="project" value="InterPro"/>
</dbReference>
<organism evidence="8 9">
    <name type="scientific">Zasmidium cellare ATCC 36951</name>
    <dbReference type="NCBI Taxonomy" id="1080233"/>
    <lineage>
        <taxon>Eukaryota</taxon>
        <taxon>Fungi</taxon>
        <taxon>Dikarya</taxon>
        <taxon>Ascomycota</taxon>
        <taxon>Pezizomycotina</taxon>
        <taxon>Dothideomycetes</taxon>
        <taxon>Dothideomycetidae</taxon>
        <taxon>Mycosphaerellales</taxon>
        <taxon>Mycosphaerellaceae</taxon>
        <taxon>Zasmidium</taxon>
    </lineage>
</organism>
<dbReference type="RefSeq" id="XP_033660351.1">
    <property type="nucleotide sequence ID" value="XM_033814582.1"/>
</dbReference>
<evidence type="ECO:0000313" key="9">
    <source>
        <dbReference type="Proteomes" id="UP000799537"/>
    </source>
</evidence>
<dbReference type="GO" id="GO:0004497">
    <property type="term" value="F:monooxygenase activity"/>
    <property type="evidence" value="ECO:0007669"/>
    <property type="project" value="UniProtKB-KW"/>
</dbReference>
<keyword evidence="4" id="KW-0560">Oxidoreductase</keyword>
<protein>
    <recommendedName>
        <fullName evidence="7">FAD-binding domain-containing protein</fullName>
    </recommendedName>
</protein>